<proteinExistence type="predicted"/>
<evidence type="ECO:0000313" key="3">
    <source>
        <dbReference type="Proteomes" id="UP000245124"/>
    </source>
</evidence>
<comment type="caution">
    <text evidence="2">The sequence shown here is derived from an EMBL/GenBank/DDBJ whole genome shotgun (WGS) entry which is preliminary data.</text>
</comment>
<dbReference type="EMBL" id="BDUD01000002">
    <property type="protein sequence ID" value="GBG22744.1"/>
    <property type="molecule type" value="Genomic_DNA"/>
</dbReference>
<dbReference type="Proteomes" id="UP000245124">
    <property type="component" value="Unassembled WGS sequence"/>
</dbReference>
<dbReference type="GO" id="GO:0003677">
    <property type="term" value="F:DNA binding"/>
    <property type="evidence" value="ECO:0007669"/>
    <property type="project" value="UniProtKB-KW"/>
</dbReference>
<evidence type="ECO:0000256" key="1">
    <source>
        <dbReference type="ARBA" id="ARBA00023125"/>
    </source>
</evidence>
<evidence type="ECO:0000313" key="2">
    <source>
        <dbReference type="EMBL" id="GBG22744.1"/>
    </source>
</evidence>
<dbReference type="InterPro" id="IPR010998">
    <property type="entry name" value="Integrase_recombinase_N"/>
</dbReference>
<dbReference type="SUPFAM" id="SSF47823">
    <property type="entry name" value="lambda integrase-like, N-terminal domain"/>
    <property type="match status" value="1"/>
</dbReference>
<dbReference type="AlphaFoldDB" id="A0A2R5G4N2"/>
<sequence length="171" mass="19496">MPNELIFGELVKVELEACLDAPIARYFDAQLDKDPDVLAQLLADKRNPNTRRAYEKDLKDFFLKMTGLPPTGDSVLEFLHLQREQAVMVVLKYKAMLIKSGLREATINRRLAASDLGSQCEELRTDFVVLRFLNFVHSGGLLKADFQIWFSHLACPKYYATDALVLIESWS</sequence>
<keyword evidence="1" id="KW-0238">DNA-binding</keyword>
<dbReference type="Gene3D" id="1.10.150.130">
    <property type="match status" value="1"/>
</dbReference>
<name>A0A2R5G4N2_NOSCO</name>
<accession>A0A2R5G4N2</accession>
<protein>
    <submittedName>
        <fullName evidence="2">Integrase-recombinase protein</fullName>
    </submittedName>
</protein>
<gene>
    <name evidence="2" type="ORF">NIES4072_64560</name>
</gene>
<organism evidence="2 3">
    <name type="scientific">Nostoc commune NIES-4072</name>
    <dbReference type="NCBI Taxonomy" id="2005467"/>
    <lineage>
        <taxon>Bacteria</taxon>
        <taxon>Bacillati</taxon>
        <taxon>Cyanobacteriota</taxon>
        <taxon>Cyanophyceae</taxon>
        <taxon>Nostocales</taxon>
        <taxon>Nostocaceae</taxon>
        <taxon>Nostoc</taxon>
    </lineage>
</organism>
<keyword evidence="3" id="KW-1185">Reference proteome</keyword>
<reference evidence="2 3" key="1">
    <citation type="submission" date="2017-06" db="EMBL/GenBank/DDBJ databases">
        <title>Genome sequencing of cyanobaciteial culture collection at National Institute for Environmental Studies (NIES).</title>
        <authorList>
            <person name="Hirose Y."/>
            <person name="Shimura Y."/>
            <person name="Fujisawa T."/>
            <person name="Nakamura Y."/>
            <person name="Kawachi M."/>
        </authorList>
    </citation>
    <scope>NUCLEOTIDE SEQUENCE [LARGE SCALE GENOMIC DNA]</scope>
    <source>
        <strain evidence="2 3">NIES-4072</strain>
    </source>
</reference>